<evidence type="ECO:0000313" key="1">
    <source>
        <dbReference type="EMBL" id="MBX56491.1"/>
    </source>
</evidence>
<reference evidence="1" key="1">
    <citation type="submission" date="2018-02" db="EMBL/GenBank/DDBJ databases">
        <title>Rhizophora mucronata_Transcriptome.</title>
        <authorList>
            <person name="Meera S.P."/>
            <person name="Sreeshan A."/>
            <person name="Augustine A."/>
        </authorList>
    </citation>
    <scope>NUCLEOTIDE SEQUENCE</scope>
    <source>
        <tissue evidence="1">Leaf</tissue>
    </source>
</reference>
<dbReference type="EMBL" id="GGEC01076007">
    <property type="protein sequence ID" value="MBX56491.1"/>
    <property type="molecule type" value="Transcribed_RNA"/>
</dbReference>
<name>A0A2P2PP85_RHIMU</name>
<proteinExistence type="predicted"/>
<sequence>MLLGALFHMPYRHC</sequence>
<organism evidence="1">
    <name type="scientific">Rhizophora mucronata</name>
    <name type="common">Asiatic mangrove</name>
    <dbReference type="NCBI Taxonomy" id="61149"/>
    <lineage>
        <taxon>Eukaryota</taxon>
        <taxon>Viridiplantae</taxon>
        <taxon>Streptophyta</taxon>
        <taxon>Embryophyta</taxon>
        <taxon>Tracheophyta</taxon>
        <taxon>Spermatophyta</taxon>
        <taxon>Magnoliopsida</taxon>
        <taxon>eudicotyledons</taxon>
        <taxon>Gunneridae</taxon>
        <taxon>Pentapetalae</taxon>
        <taxon>rosids</taxon>
        <taxon>fabids</taxon>
        <taxon>Malpighiales</taxon>
        <taxon>Rhizophoraceae</taxon>
        <taxon>Rhizophora</taxon>
    </lineage>
</organism>
<protein>
    <submittedName>
        <fullName evidence="1">Uncharacterized protein</fullName>
    </submittedName>
</protein>
<accession>A0A2P2PP85</accession>